<feature type="non-terminal residue" evidence="1">
    <location>
        <position position="1"/>
    </location>
</feature>
<reference evidence="1" key="1">
    <citation type="submission" date="2018-05" db="EMBL/GenBank/DDBJ databases">
        <authorList>
            <person name="Lanie J.A."/>
            <person name="Ng W.-L."/>
            <person name="Kazmierczak K.M."/>
            <person name="Andrzejewski T.M."/>
            <person name="Davidsen T.M."/>
            <person name="Wayne K.J."/>
            <person name="Tettelin H."/>
            <person name="Glass J.I."/>
            <person name="Rusch D."/>
            <person name="Podicherti R."/>
            <person name="Tsui H.-C.T."/>
            <person name="Winkler M.E."/>
        </authorList>
    </citation>
    <scope>NUCLEOTIDE SEQUENCE</scope>
</reference>
<organism evidence="1">
    <name type="scientific">marine metagenome</name>
    <dbReference type="NCBI Taxonomy" id="408172"/>
    <lineage>
        <taxon>unclassified sequences</taxon>
        <taxon>metagenomes</taxon>
        <taxon>ecological metagenomes</taxon>
    </lineage>
</organism>
<dbReference type="AlphaFoldDB" id="A0A382MHA8"/>
<name>A0A382MHA8_9ZZZZ</name>
<protein>
    <recommendedName>
        <fullName evidence="2">PurM-like C-terminal domain-containing protein</fullName>
    </recommendedName>
</protein>
<accession>A0A382MHA8</accession>
<sequence length="63" mass="6742">ALLITADPSSTSSIIERLTDANIAAGKIGVIEEAEFGCKMKCRGKVSELPTFNRDEIGKIFGQ</sequence>
<evidence type="ECO:0008006" key="2">
    <source>
        <dbReference type="Google" id="ProtNLM"/>
    </source>
</evidence>
<proteinExistence type="predicted"/>
<dbReference type="EMBL" id="UINC01093720">
    <property type="protein sequence ID" value="SVC48373.1"/>
    <property type="molecule type" value="Genomic_DNA"/>
</dbReference>
<evidence type="ECO:0000313" key="1">
    <source>
        <dbReference type="EMBL" id="SVC48373.1"/>
    </source>
</evidence>
<gene>
    <name evidence="1" type="ORF">METZ01_LOCUS301227</name>
</gene>